<feature type="non-terminal residue" evidence="1">
    <location>
        <position position="160"/>
    </location>
</feature>
<protein>
    <submittedName>
        <fullName evidence="1">27844_t:CDS:1</fullName>
    </submittedName>
</protein>
<dbReference type="Proteomes" id="UP000789920">
    <property type="component" value="Unassembled WGS sequence"/>
</dbReference>
<proteinExistence type="predicted"/>
<evidence type="ECO:0000313" key="2">
    <source>
        <dbReference type="Proteomes" id="UP000789920"/>
    </source>
</evidence>
<reference evidence="1" key="1">
    <citation type="submission" date="2021-06" db="EMBL/GenBank/DDBJ databases">
        <authorList>
            <person name="Kallberg Y."/>
            <person name="Tangrot J."/>
            <person name="Rosling A."/>
        </authorList>
    </citation>
    <scope>NUCLEOTIDE SEQUENCE</scope>
    <source>
        <strain evidence="1">MA461A</strain>
    </source>
</reference>
<feature type="non-terminal residue" evidence="1">
    <location>
        <position position="1"/>
    </location>
</feature>
<sequence length="160" mass="18374">TQIIGIFPIRINYRDLQSDFIFYQVCRSSLTSYPSSVTSNYWKPIKSSDPPVPVDITLVVQMDFLDRFIPAPLFNCDNDLDENMDMSGESATPIDGDRPMSDVEETTPLTVTDYDTMANKIMPDPGYEIEDFQYHTWHITSWRSLDKRITGPEFEAGGWK</sequence>
<evidence type="ECO:0000313" key="1">
    <source>
        <dbReference type="EMBL" id="CAG8723746.1"/>
    </source>
</evidence>
<accession>A0ACA9PTB7</accession>
<dbReference type="EMBL" id="CAJVQC010023756">
    <property type="protein sequence ID" value="CAG8723746.1"/>
    <property type="molecule type" value="Genomic_DNA"/>
</dbReference>
<keyword evidence="2" id="KW-1185">Reference proteome</keyword>
<organism evidence="1 2">
    <name type="scientific">Racocetra persica</name>
    <dbReference type="NCBI Taxonomy" id="160502"/>
    <lineage>
        <taxon>Eukaryota</taxon>
        <taxon>Fungi</taxon>
        <taxon>Fungi incertae sedis</taxon>
        <taxon>Mucoromycota</taxon>
        <taxon>Glomeromycotina</taxon>
        <taxon>Glomeromycetes</taxon>
        <taxon>Diversisporales</taxon>
        <taxon>Gigasporaceae</taxon>
        <taxon>Racocetra</taxon>
    </lineage>
</organism>
<gene>
    <name evidence="1" type="ORF">RPERSI_LOCUS11520</name>
</gene>
<comment type="caution">
    <text evidence="1">The sequence shown here is derived from an EMBL/GenBank/DDBJ whole genome shotgun (WGS) entry which is preliminary data.</text>
</comment>
<name>A0ACA9PTB7_9GLOM</name>